<evidence type="ECO:0000313" key="1">
    <source>
        <dbReference type="EMBL" id="WJW70454.1"/>
    </source>
</evidence>
<dbReference type="RefSeq" id="WP_341472321.1">
    <property type="nucleotide sequence ID" value="NZ_CP128403.1"/>
</dbReference>
<name>A0ABY9BB87_9CHLR</name>
<dbReference type="EMBL" id="CP128403">
    <property type="protein sequence ID" value="WJW70454.1"/>
    <property type="molecule type" value="Genomic_DNA"/>
</dbReference>
<sequence>MVSRLTLMIEDLQTNLYSITNVITALRLVLEMGNPSPDGVVFTSDEVRQMLEELGVGDDQIEAARTHINSLQAMVVRSNRQFGTGELNRLIESVGR</sequence>
<gene>
    <name evidence="1" type="ORF">OZ401_005091</name>
</gene>
<reference evidence="1" key="1">
    <citation type="journal article" date="2024" name="Nature">
        <title>Anoxygenic phototroph of the Chloroflexota uses a type I reaction centre.</title>
        <authorList>
            <person name="Tsuji J.M."/>
            <person name="Shaw N.A."/>
            <person name="Nagashima S."/>
            <person name="Venkiteswaran J.J."/>
            <person name="Schiff S.L."/>
            <person name="Watanabe T."/>
            <person name="Fukui M."/>
            <person name="Hanada S."/>
            <person name="Tank M."/>
            <person name="Neufeld J.D."/>
        </authorList>
    </citation>
    <scope>NUCLEOTIDE SEQUENCE</scope>
    <source>
        <strain evidence="1">L227-S17</strain>
    </source>
</reference>
<accession>A0ABY9BB87</accession>
<organism evidence="1 2">
    <name type="scientific">Candidatus Chlorohelix allophototropha</name>
    <dbReference type="NCBI Taxonomy" id="3003348"/>
    <lineage>
        <taxon>Bacteria</taxon>
        <taxon>Bacillati</taxon>
        <taxon>Chloroflexota</taxon>
        <taxon>Chloroflexia</taxon>
        <taxon>Candidatus Chloroheliales</taxon>
        <taxon>Candidatus Chloroheliaceae</taxon>
        <taxon>Candidatus Chlorohelix</taxon>
    </lineage>
</organism>
<dbReference type="Proteomes" id="UP001431572">
    <property type="component" value="Plasmid unnamed3"/>
</dbReference>
<keyword evidence="1" id="KW-0614">Plasmid</keyword>
<keyword evidence="2" id="KW-1185">Reference proteome</keyword>
<proteinExistence type="predicted"/>
<evidence type="ECO:0000313" key="2">
    <source>
        <dbReference type="Proteomes" id="UP001431572"/>
    </source>
</evidence>
<protein>
    <submittedName>
        <fullName evidence="1">Uncharacterized protein</fullName>
    </submittedName>
</protein>
<geneLocation type="plasmid" evidence="1 2">
    <name>unnamed3</name>
</geneLocation>